<keyword evidence="3" id="KW-1185">Reference proteome</keyword>
<protein>
    <submittedName>
        <fullName evidence="2">Uncharacterized protein</fullName>
    </submittedName>
</protein>
<dbReference type="Ensembl" id="ENSSFAT00005035465.1">
    <property type="protein sequence ID" value="ENSSFAP00005034172.1"/>
    <property type="gene ID" value="ENSSFAG00005017364.1"/>
</dbReference>
<evidence type="ECO:0000313" key="3">
    <source>
        <dbReference type="Proteomes" id="UP000472267"/>
    </source>
</evidence>
<reference evidence="2" key="2">
    <citation type="submission" date="2025-09" db="UniProtKB">
        <authorList>
            <consortium name="Ensembl"/>
        </authorList>
    </citation>
    <scope>IDENTIFICATION</scope>
</reference>
<dbReference type="Proteomes" id="UP000472267">
    <property type="component" value="Unassembled WGS sequence"/>
</dbReference>
<accession>A0A672HYW5</accession>
<evidence type="ECO:0000313" key="2">
    <source>
        <dbReference type="Ensembl" id="ENSSFAP00005034172.1"/>
    </source>
</evidence>
<feature type="region of interest" description="Disordered" evidence="1">
    <location>
        <begin position="35"/>
        <end position="88"/>
    </location>
</feature>
<sequence>MGCMEGRAAITRVNNLMLRMYAKEMVGFEKLKAKAEGAVPPGTMEPWTQERRGTHMQRWSGAEQCSHRTRSVGAPLVRPRRPPLYTAP</sequence>
<organism evidence="2 3">
    <name type="scientific">Salarias fasciatus</name>
    <name type="common">Jewelled blenny</name>
    <name type="synonym">Blennius fasciatus</name>
    <dbReference type="NCBI Taxonomy" id="181472"/>
    <lineage>
        <taxon>Eukaryota</taxon>
        <taxon>Metazoa</taxon>
        <taxon>Chordata</taxon>
        <taxon>Craniata</taxon>
        <taxon>Vertebrata</taxon>
        <taxon>Euteleostomi</taxon>
        <taxon>Actinopterygii</taxon>
        <taxon>Neopterygii</taxon>
        <taxon>Teleostei</taxon>
        <taxon>Neoteleostei</taxon>
        <taxon>Acanthomorphata</taxon>
        <taxon>Ovalentaria</taxon>
        <taxon>Blenniimorphae</taxon>
        <taxon>Blenniiformes</taxon>
        <taxon>Blennioidei</taxon>
        <taxon>Blenniidae</taxon>
        <taxon>Salariinae</taxon>
        <taxon>Salarias</taxon>
    </lineage>
</organism>
<evidence type="ECO:0000256" key="1">
    <source>
        <dbReference type="SAM" id="MobiDB-lite"/>
    </source>
</evidence>
<reference evidence="2" key="1">
    <citation type="submission" date="2025-08" db="UniProtKB">
        <authorList>
            <consortium name="Ensembl"/>
        </authorList>
    </citation>
    <scope>IDENTIFICATION</scope>
</reference>
<name>A0A672HYW5_SALFA</name>
<dbReference type="InParanoid" id="A0A672HYW5"/>
<dbReference type="AlphaFoldDB" id="A0A672HYW5"/>
<proteinExistence type="predicted"/>